<keyword evidence="5" id="KW-0276">Fatty acid metabolism</keyword>
<reference evidence="9 10" key="1">
    <citation type="submission" date="2021-12" db="EMBL/GenBank/DDBJ databases">
        <title>Discovery of the Pendulisporaceae a myxobacterial family with distinct sporulation behavior and unique specialized metabolism.</title>
        <authorList>
            <person name="Garcia R."/>
            <person name="Popoff A."/>
            <person name="Bader C.D."/>
            <person name="Loehr J."/>
            <person name="Walesch S."/>
            <person name="Walt C."/>
            <person name="Boldt J."/>
            <person name="Bunk B."/>
            <person name="Haeckl F.J.F.P.J."/>
            <person name="Gunesch A.P."/>
            <person name="Birkelbach J."/>
            <person name="Nuebel U."/>
            <person name="Pietschmann T."/>
            <person name="Bach T."/>
            <person name="Mueller R."/>
        </authorList>
    </citation>
    <scope>NUCLEOTIDE SEQUENCE [LARGE SCALE GENOMIC DNA]</scope>
    <source>
        <strain evidence="9 10">MSr11954</strain>
    </source>
</reference>
<keyword evidence="6" id="KW-0443">Lipid metabolism</keyword>
<dbReference type="InterPro" id="IPR009081">
    <property type="entry name" value="PP-bd_ACP"/>
</dbReference>
<dbReference type="InterPro" id="IPR036736">
    <property type="entry name" value="ACP-like_sf"/>
</dbReference>
<sequence>MRARDPGDMVSASFASSVSGPADVLQWRARYSGDARAYTFLDGGAPGSERHITYSELDRLVRGVAVALSKFDVVGERVIVLAHPGLSFIAAFLGCLYAGATAVPAFPPRPGTHFDRFVGILRDARVKVVLAEDHVEKAVRKGKMLPADFDDLPWVCFEACAPVHASEWRALPSKAGALAMLQYTSGSTGSPKGVMVTNENLLHNVEMIRAASGQKFDEGCGAMWLPPYHDMGLIGGILHTIYVGMPTVIMSPTLFLRRPLVWLETITKYRVTNSGGPNFAYDFCVSKTTSEQRAKLDLSSWEVAFCGAEPVRAETLDAFARAFEPAGFRRTAFLPCYGLAEATLMVSGGPRATGGRILRVDAEALGKNRIVRSEARGAARLVGSGEVAPGAIVKIVDPATRRVLEDDRVGEIWTSGPSVARGYFGLESESQMVFEQAIDGDPSGERYLRTGDLGFLREGELFVTGRVKDVLIIHGVNHYPQDIEGTVQAVSPKLRAGRGVVFSLERDAEERLVIVQEVEGETEDPTPLLHSIRDAVADEHGVPPHTILLVGRNSIPLTSSGKLQRRDTKQAFLDRSLPAVATWTRPLTKRQNSLPADTAPHTWLADDTLAPDVEPNLDLADPASIEAWIIHQFVDKLGIPRTDIDPERSFAQLGLDSVTALAFISELEERIGYVLGSELFYEQPTIRMLARELARGRELTPRAPTR</sequence>
<dbReference type="Pfam" id="PF00501">
    <property type="entry name" value="AMP-binding"/>
    <property type="match status" value="1"/>
</dbReference>
<dbReference type="Proteomes" id="UP001370348">
    <property type="component" value="Chromosome"/>
</dbReference>
<evidence type="ECO:0000256" key="4">
    <source>
        <dbReference type="ARBA" id="ARBA00022598"/>
    </source>
</evidence>
<gene>
    <name evidence="9" type="ORF">LZC94_21130</name>
</gene>
<dbReference type="PROSITE" id="PS50075">
    <property type="entry name" value="CARRIER"/>
    <property type="match status" value="1"/>
</dbReference>
<protein>
    <submittedName>
        <fullName evidence="9">AMP-binding protein</fullName>
    </submittedName>
</protein>
<name>A0ABZ2MB32_9BACT</name>
<keyword evidence="4" id="KW-0436">Ligase</keyword>
<dbReference type="SUPFAM" id="SSF47336">
    <property type="entry name" value="ACP-like"/>
    <property type="match status" value="1"/>
</dbReference>
<dbReference type="InterPro" id="IPR020845">
    <property type="entry name" value="AMP-binding_CS"/>
</dbReference>
<dbReference type="InterPro" id="IPR020806">
    <property type="entry name" value="PKS_PP-bd"/>
</dbReference>
<evidence type="ECO:0000256" key="7">
    <source>
        <dbReference type="SAM" id="Phobius"/>
    </source>
</evidence>
<dbReference type="Pfam" id="PF23024">
    <property type="entry name" value="AMP-dom_DIP2-like"/>
    <property type="match status" value="1"/>
</dbReference>
<evidence type="ECO:0000256" key="2">
    <source>
        <dbReference type="ARBA" id="ARBA00022450"/>
    </source>
</evidence>
<dbReference type="SMART" id="SM01294">
    <property type="entry name" value="PKS_PP_betabranch"/>
    <property type="match status" value="1"/>
</dbReference>
<dbReference type="SMART" id="SM00823">
    <property type="entry name" value="PKS_PP"/>
    <property type="match status" value="1"/>
</dbReference>
<evidence type="ECO:0000256" key="5">
    <source>
        <dbReference type="ARBA" id="ARBA00022832"/>
    </source>
</evidence>
<dbReference type="PROSITE" id="PS00455">
    <property type="entry name" value="AMP_BINDING"/>
    <property type="match status" value="1"/>
</dbReference>
<keyword evidence="7" id="KW-0472">Membrane</keyword>
<feature type="domain" description="Carrier" evidence="8">
    <location>
        <begin position="620"/>
        <end position="697"/>
    </location>
</feature>
<feature type="transmembrane region" description="Helical" evidence="7">
    <location>
        <begin position="78"/>
        <end position="100"/>
    </location>
</feature>
<evidence type="ECO:0000256" key="3">
    <source>
        <dbReference type="ARBA" id="ARBA00022553"/>
    </source>
</evidence>
<dbReference type="Gene3D" id="1.10.1200.10">
    <property type="entry name" value="ACP-like"/>
    <property type="match status" value="1"/>
</dbReference>
<evidence type="ECO:0000313" key="10">
    <source>
        <dbReference type="Proteomes" id="UP001370348"/>
    </source>
</evidence>
<evidence type="ECO:0000313" key="9">
    <source>
        <dbReference type="EMBL" id="WXB19716.1"/>
    </source>
</evidence>
<dbReference type="Gene3D" id="3.40.50.12780">
    <property type="entry name" value="N-terminal domain of ligase-like"/>
    <property type="match status" value="1"/>
</dbReference>
<dbReference type="Gene3D" id="3.30.300.30">
    <property type="match status" value="1"/>
</dbReference>
<keyword evidence="10" id="KW-1185">Reference proteome</keyword>
<dbReference type="CDD" id="cd05931">
    <property type="entry name" value="FAAL"/>
    <property type="match status" value="1"/>
</dbReference>
<keyword evidence="7" id="KW-0812">Transmembrane</keyword>
<dbReference type="InterPro" id="IPR000873">
    <property type="entry name" value="AMP-dep_synth/lig_dom"/>
</dbReference>
<dbReference type="InterPro" id="IPR025110">
    <property type="entry name" value="AMP-bd_C"/>
</dbReference>
<dbReference type="Pfam" id="PF00550">
    <property type="entry name" value="PP-binding"/>
    <property type="match status" value="1"/>
</dbReference>
<organism evidence="9 10">
    <name type="scientific">Pendulispora albinea</name>
    <dbReference type="NCBI Taxonomy" id="2741071"/>
    <lineage>
        <taxon>Bacteria</taxon>
        <taxon>Pseudomonadati</taxon>
        <taxon>Myxococcota</taxon>
        <taxon>Myxococcia</taxon>
        <taxon>Myxococcales</taxon>
        <taxon>Sorangiineae</taxon>
        <taxon>Pendulisporaceae</taxon>
        <taxon>Pendulispora</taxon>
    </lineage>
</organism>
<dbReference type="InterPro" id="IPR045851">
    <property type="entry name" value="AMP-bd_C_sf"/>
</dbReference>
<dbReference type="EMBL" id="CP089984">
    <property type="protein sequence ID" value="WXB19716.1"/>
    <property type="molecule type" value="Genomic_DNA"/>
</dbReference>
<comment type="similarity">
    <text evidence="1">Belongs to the ATP-dependent AMP-binding enzyme family.</text>
</comment>
<dbReference type="PANTHER" id="PTHR22754:SF32">
    <property type="entry name" value="DISCO-INTERACTING PROTEIN 2"/>
    <property type="match status" value="1"/>
</dbReference>
<accession>A0ABZ2MB32</accession>
<evidence type="ECO:0000259" key="8">
    <source>
        <dbReference type="PROSITE" id="PS50075"/>
    </source>
</evidence>
<dbReference type="SUPFAM" id="SSF56801">
    <property type="entry name" value="Acetyl-CoA synthetase-like"/>
    <property type="match status" value="1"/>
</dbReference>
<evidence type="ECO:0000256" key="1">
    <source>
        <dbReference type="ARBA" id="ARBA00006432"/>
    </source>
</evidence>
<dbReference type="RefSeq" id="WP_394829312.1">
    <property type="nucleotide sequence ID" value="NZ_CP089984.1"/>
</dbReference>
<proteinExistence type="inferred from homology"/>
<evidence type="ECO:0000256" key="6">
    <source>
        <dbReference type="ARBA" id="ARBA00023098"/>
    </source>
</evidence>
<dbReference type="InterPro" id="IPR040097">
    <property type="entry name" value="FAAL/FAAC"/>
</dbReference>
<keyword evidence="3" id="KW-0597">Phosphoprotein</keyword>
<dbReference type="PANTHER" id="PTHR22754">
    <property type="entry name" value="DISCO-INTERACTING PROTEIN 2 DIP2 -RELATED"/>
    <property type="match status" value="1"/>
</dbReference>
<dbReference type="InterPro" id="IPR042099">
    <property type="entry name" value="ANL_N_sf"/>
</dbReference>
<keyword evidence="7" id="KW-1133">Transmembrane helix</keyword>
<keyword evidence="2" id="KW-0596">Phosphopantetheine</keyword>